<evidence type="ECO:0000259" key="8">
    <source>
        <dbReference type="PROSITE" id="PS51156"/>
    </source>
</evidence>
<dbReference type="Gene3D" id="1.10.10.60">
    <property type="entry name" value="Homeodomain-like"/>
    <property type="match status" value="1"/>
</dbReference>
<dbReference type="Pfam" id="PF00249">
    <property type="entry name" value="Myb_DNA-binding"/>
    <property type="match status" value="1"/>
</dbReference>
<evidence type="ECO:0000256" key="6">
    <source>
        <dbReference type="ARBA" id="ARBA00023242"/>
    </source>
</evidence>
<dbReference type="AlphaFoldDB" id="A0A7K5EH61"/>
<organism evidence="10 11">
    <name type="scientific">Polioptila caerulea</name>
    <name type="common">Blue-grey gnatcatcher</name>
    <dbReference type="NCBI Taxonomy" id="66707"/>
    <lineage>
        <taxon>Eukaryota</taxon>
        <taxon>Metazoa</taxon>
        <taxon>Chordata</taxon>
        <taxon>Craniata</taxon>
        <taxon>Vertebrata</taxon>
        <taxon>Euteleostomi</taxon>
        <taxon>Archelosauria</taxon>
        <taxon>Archosauria</taxon>
        <taxon>Dinosauria</taxon>
        <taxon>Saurischia</taxon>
        <taxon>Theropoda</taxon>
        <taxon>Coelurosauria</taxon>
        <taxon>Aves</taxon>
        <taxon>Neognathae</taxon>
        <taxon>Neoaves</taxon>
        <taxon>Telluraves</taxon>
        <taxon>Australaves</taxon>
        <taxon>Passeriformes</taxon>
        <taxon>Certhiidae</taxon>
        <taxon>Polioptilinae</taxon>
        <taxon>Polioptila</taxon>
    </lineage>
</organism>
<dbReference type="CDD" id="cd11661">
    <property type="entry name" value="SANT_MTA3_like"/>
    <property type="match status" value="1"/>
</dbReference>
<dbReference type="Pfam" id="PF19426">
    <property type="entry name" value="MIER1_3_C"/>
    <property type="match status" value="1"/>
</dbReference>
<evidence type="ECO:0000259" key="9">
    <source>
        <dbReference type="PROSITE" id="PS51293"/>
    </source>
</evidence>
<feature type="domain" description="ELM2" evidence="8">
    <location>
        <begin position="1"/>
        <end position="74"/>
    </location>
</feature>
<dbReference type="PANTHER" id="PTHR10865:SF24">
    <property type="entry name" value="MESODERM INDUCTION EARLY RESPONSE PROTEIN 1"/>
    <property type="match status" value="1"/>
</dbReference>
<keyword evidence="6" id="KW-0539">Nucleus</keyword>
<dbReference type="InterPro" id="IPR009057">
    <property type="entry name" value="Homeodomain-like_sf"/>
</dbReference>
<dbReference type="InterPro" id="IPR000949">
    <property type="entry name" value="ELM2_dom"/>
</dbReference>
<dbReference type="Proteomes" id="UP000573697">
    <property type="component" value="Unassembled WGS sequence"/>
</dbReference>
<dbReference type="InterPro" id="IPR040138">
    <property type="entry name" value="MIER/MTA"/>
</dbReference>
<feature type="non-terminal residue" evidence="10">
    <location>
        <position position="1"/>
    </location>
</feature>
<evidence type="ECO:0000256" key="2">
    <source>
        <dbReference type="ARBA" id="ARBA00017452"/>
    </source>
</evidence>
<feature type="compositionally biased region" description="Basic and acidic residues" evidence="7">
    <location>
        <begin position="263"/>
        <end position="274"/>
    </location>
</feature>
<keyword evidence="11" id="KW-1185">Reference proteome</keyword>
<dbReference type="FunFam" id="1.10.10.60:FF:000025">
    <property type="entry name" value="Mesoderm induction early response 1, transcriptional regulator"/>
    <property type="match status" value="1"/>
</dbReference>
<evidence type="ECO:0000256" key="5">
    <source>
        <dbReference type="ARBA" id="ARBA00023163"/>
    </source>
</evidence>
<keyword evidence="3" id="KW-0678">Repressor</keyword>
<feature type="compositionally biased region" description="Basic and acidic residues" evidence="7">
    <location>
        <begin position="214"/>
        <end position="223"/>
    </location>
</feature>
<comment type="caution">
    <text evidence="10">The sequence shown here is derived from an EMBL/GenBank/DDBJ whole genome shotgun (WGS) entry which is preliminary data.</text>
</comment>
<sequence>VYENDDQLLWNPDFLPEDKVIEFLKEASRRTGEEKGLEAIPEGSHIKDNEQALYELVKCSFDPEESLRRLRFNVKAAREELSVWTEEECRNFEQGLKVYGKDFHVIQANKVRTRSVGECVAFYYMWKKSERYDFFAQQTRFGKKKYNLHPGVTDYMDRLLDESESAASSRAPSPPPTASSSSTSQSEREECPGSAHNGFLSNPGVSAHGAGEVPGKEEARVESLHANGPCSGKGTPHPELESNGYEPPNLCSDPRGAQAASRNEAELEEKSERPLKRRRINSNGKESPGASEFFQETNSHGKLEELETLDD</sequence>
<accession>A0A7K5EH61</accession>
<dbReference type="PROSITE" id="PS51293">
    <property type="entry name" value="SANT"/>
    <property type="match status" value="1"/>
</dbReference>
<keyword evidence="5" id="KW-0804">Transcription</keyword>
<feature type="non-terminal residue" evidence="10">
    <location>
        <position position="311"/>
    </location>
</feature>
<comment type="subcellular location">
    <subcellularLocation>
        <location evidence="1">Nucleus</location>
    </subcellularLocation>
</comment>
<dbReference type="GO" id="GO:0003714">
    <property type="term" value="F:transcription corepressor activity"/>
    <property type="evidence" value="ECO:0007669"/>
    <property type="project" value="TreeGrafter"/>
</dbReference>
<evidence type="ECO:0000313" key="10">
    <source>
        <dbReference type="EMBL" id="NWS31613.1"/>
    </source>
</evidence>
<dbReference type="PROSITE" id="PS51156">
    <property type="entry name" value="ELM2"/>
    <property type="match status" value="1"/>
</dbReference>
<dbReference type="SMART" id="SM00717">
    <property type="entry name" value="SANT"/>
    <property type="match status" value="1"/>
</dbReference>
<dbReference type="GO" id="GO:0032991">
    <property type="term" value="C:protein-containing complex"/>
    <property type="evidence" value="ECO:0007669"/>
    <property type="project" value="UniProtKB-ARBA"/>
</dbReference>
<dbReference type="InterPro" id="IPR017884">
    <property type="entry name" value="SANT_dom"/>
</dbReference>
<reference evidence="10 11" key="1">
    <citation type="submission" date="2019-09" db="EMBL/GenBank/DDBJ databases">
        <title>Bird 10,000 Genomes (B10K) Project - Family phase.</title>
        <authorList>
            <person name="Zhang G."/>
        </authorList>
    </citation>
    <scope>NUCLEOTIDE SEQUENCE [LARGE SCALE GENOMIC DNA]</scope>
    <source>
        <strain evidence="10">B10K-DU-001-66</strain>
        <tissue evidence="10">Muscle</tissue>
    </source>
</reference>
<keyword evidence="4" id="KW-0805">Transcription regulation</keyword>
<dbReference type="GO" id="GO:0000122">
    <property type="term" value="P:negative regulation of transcription by RNA polymerase II"/>
    <property type="evidence" value="ECO:0007669"/>
    <property type="project" value="TreeGrafter"/>
</dbReference>
<evidence type="ECO:0000256" key="1">
    <source>
        <dbReference type="ARBA" id="ARBA00004123"/>
    </source>
</evidence>
<dbReference type="SUPFAM" id="SSF46689">
    <property type="entry name" value="Homeodomain-like"/>
    <property type="match status" value="1"/>
</dbReference>
<evidence type="ECO:0000256" key="7">
    <source>
        <dbReference type="SAM" id="MobiDB-lite"/>
    </source>
</evidence>
<evidence type="ECO:0000256" key="3">
    <source>
        <dbReference type="ARBA" id="ARBA00022491"/>
    </source>
</evidence>
<dbReference type="InterPro" id="IPR045787">
    <property type="entry name" value="MIER1/3_C"/>
</dbReference>
<dbReference type="GO" id="GO:0005654">
    <property type="term" value="C:nucleoplasm"/>
    <property type="evidence" value="ECO:0007669"/>
    <property type="project" value="TreeGrafter"/>
</dbReference>
<feature type="region of interest" description="Disordered" evidence="7">
    <location>
        <begin position="162"/>
        <end position="311"/>
    </location>
</feature>
<feature type="domain" description="SANT" evidence="9">
    <location>
        <begin position="79"/>
        <end position="131"/>
    </location>
</feature>
<evidence type="ECO:0000313" key="11">
    <source>
        <dbReference type="Proteomes" id="UP000573697"/>
    </source>
</evidence>
<protein>
    <recommendedName>
        <fullName evidence="2">Mesoderm induction early response protein 1</fullName>
    </recommendedName>
</protein>
<dbReference type="InterPro" id="IPR001005">
    <property type="entry name" value="SANT/Myb"/>
</dbReference>
<proteinExistence type="predicted"/>
<dbReference type="PANTHER" id="PTHR10865">
    <property type="entry name" value="METASTASIS-ASSOCIATED PROTEIN AND MESODERM INDUCTION EARLY RESPONSE PROTEIN"/>
    <property type="match status" value="1"/>
</dbReference>
<name>A0A7K5EH61_POLCE</name>
<dbReference type="GO" id="GO:0042826">
    <property type="term" value="F:histone deacetylase binding"/>
    <property type="evidence" value="ECO:0007669"/>
    <property type="project" value="TreeGrafter"/>
</dbReference>
<evidence type="ECO:0000256" key="4">
    <source>
        <dbReference type="ARBA" id="ARBA00023015"/>
    </source>
</evidence>
<gene>
    <name evidence="10" type="primary">Mier1</name>
    <name evidence="10" type="ORF">POLCAE_R11691</name>
</gene>
<dbReference type="EMBL" id="VYXF01007752">
    <property type="protein sequence ID" value="NWS31613.1"/>
    <property type="molecule type" value="Genomic_DNA"/>
</dbReference>